<accession>A0A937FKP1</accession>
<dbReference type="CDD" id="cd00077">
    <property type="entry name" value="HDc"/>
    <property type="match status" value="1"/>
</dbReference>
<feature type="domain" description="HD-GYP" evidence="1">
    <location>
        <begin position="187"/>
        <end position="379"/>
    </location>
</feature>
<dbReference type="Gene3D" id="1.10.3210.10">
    <property type="entry name" value="Hypothetical protein af1432"/>
    <property type="match status" value="1"/>
</dbReference>
<organism evidence="2 3">
    <name type="scientific">Clostridium paridis</name>
    <dbReference type="NCBI Taxonomy" id="2803863"/>
    <lineage>
        <taxon>Bacteria</taxon>
        <taxon>Bacillati</taxon>
        <taxon>Bacillota</taxon>
        <taxon>Clostridia</taxon>
        <taxon>Eubacteriales</taxon>
        <taxon>Clostridiaceae</taxon>
        <taxon>Clostridium</taxon>
    </lineage>
</organism>
<dbReference type="SMART" id="SM00471">
    <property type="entry name" value="HDc"/>
    <property type="match status" value="1"/>
</dbReference>
<dbReference type="InterPro" id="IPR037522">
    <property type="entry name" value="HD_GYP_dom"/>
</dbReference>
<keyword evidence="3" id="KW-1185">Reference proteome</keyword>
<dbReference type="PANTHER" id="PTHR43155">
    <property type="entry name" value="CYCLIC DI-GMP PHOSPHODIESTERASE PA4108-RELATED"/>
    <property type="match status" value="1"/>
</dbReference>
<sequence>MNKTLYMNSEQRNFFNNKVSLIVDSLVDSHKLNKREFLQKIFNAAFKLIPEAEKGSFYELNGDKYIPIFLQGYDYSIIKSLELSVDEAFNDYECSSFSDIDAYEVHISERNDSRYSEETIEIFKKLGTYTDFTCLYAPIHVNGMNLGVICLDNFNKTGFSKMSKKILKFYAQLISNFYAEKINRENETKKNQEIVTALISAIEIKDIYTEGHAKRVKDYSIALARELNLSEELIKDIGTAAILHDVGKIGIPNEILIKKGKLTEEEYEIIKEHPLYTKKDLEKISGFGKIVNYAYHHHERYDGHGYPEGLKGDEIPFPAQIIQLADSYDAITSKRSYRDAKTSEEALEIIKIESGKQFNPEIVGVALRVFGTHKLNNEA</sequence>
<dbReference type="InterPro" id="IPR003607">
    <property type="entry name" value="HD/PDEase_dom"/>
</dbReference>
<dbReference type="SUPFAM" id="SSF109604">
    <property type="entry name" value="HD-domain/PDEase-like"/>
    <property type="match status" value="1"/>
</dbReference>
<gene>
    <name evidence="2" type="ORF">JK634_20020</name>
</gene>
<dbReference type="PROSITE" id="PS51832">
    <property type="entry name" value="HD_GYP"/>
    <property type="match status" value="1"/>
</dbReference>
<name>A0A937FKP1_9CLOT</name>
<dbReference type="SUPFAM" id="SSF55781">
    <property type="entry name" value="GAF domain-like"/>
    <property type="match status" value="1"/>
</dbReference>
<reference evidence="2" key="1">
    <citation type="submission" date="2021-01" db="EMBL/GenBank/DDBJ databases">
        <title>Genome public.</title>
        <authorList>
            <person name="Liu C."/>
            <person name="Sun Q."/>
        </authorList>
    </citation>
    <scope>NUCLEOTIDE SEQUENCE</scope>
    <source>
        <strain evidence="2">YIM B02565</strain>
    </source>
</reference>
<comment type="caution">
    <text evidence="2">The sequence shown here is derived from an EMBL/GenBank/DDBJ whole genome shotgun (WGS) entry which is preliminary data.</text>
</comment>
<dbReference type="Proteomes" id="UP000623681">
    <property type="component" value="Unassembled WGS sequence"/>
</dbReference>
<dbReference type="InterPro" id="IPR029016">
    <property type="entry name" value="GAF-like_dom_sf"/>
</dbReference>
<dbReference type="AlphaFoldDB" id="A0A937FKP1"/>
<dbReference type="EMBL" id="JAESWA010000029">
    <property type="protein sequence ID" value="MBL4934081.1"/>
    <property type="molecule type" value="Genomic_DNA"/>
</dbReference>
<evidence type="ECO:0000313" key="2">
    <source>
        <dbReference type="EMBL" id="MBL4934081.1"/>
    </source>
</evidence>
<evidence type="ECO:0000313" key="3">
    <source>
        <dbReference type="Proteomes" id="UP000623681"/>
    </source>
</evidence>
<proteinExistence type="predicted"/>
<dbReference type="Gene3D" id="3.30.450.40">
    <property type="match status" value="1"/>
</dbReference>
<evidence type="ECO:0000259" key="1">
    <source>
        <dbReference type="PROSITE" id="PS51832"/>
    </source>
</evidence>
<protein>
    <submittedName>
        <fullName evidence="2">HD-GYP domain-containing protein</fullName>
    </submittedName>
</protein>
<dbReference type="Pfam" id="PF13487">
    <property type="entry name" value="HD_5"/>
    <property type="match status" value="1"/>
</dbReference>